<dbReference type="EMBL" id="AE017043">
    <property type="protein sequence ID" value="AAS58601.1"/>
    <property type="molecule type" value="Genomic_DNA"/>
</dbReference>
<keyword evidence="1" id="KW-0614">Plasmid</keyword>
<dbReference type="OMA" id="IEGNYYF"/>
<evidence type="ECO:0000313" key="4">
    <source>
        <dbReference type="Proteomes" id="UP000251879"/>
    </source>
</evidence>
<dbReference type="KEGG" id="ypm:YP_pCD91"/>
<dbReference type="EMBL" id="UAVH01000010">
    <property type="protein sequence ID" value="SQA49024.1"/>
    <property type="molecule type" value="Genomic_DNA"/>
</dbReference>
<reference evidence="1" key="2">
    <citation type="journal article" date="2004" name="J. Bacteriol.">
        <title>Genetics of metabolic variations between Yersinia pestis biovars and the proposal of a new biovar, microtus.</title>
        <authorList>
            <person name="Zhou D."/>
            <person name="Tong Z."/>
            <person name="Song Y."/>
            <person name="Han Y."/>
            <person name="Pei D."/>
            <person name="Pang X."/>
            <person name="Zhai J."/>
            <person name="Li M."/>
            <person name="Cui B."/>
            <person name="Qi Z."/>
            <person name="Jin L."/>
            <person name="Dai R."/>
            <person name="Du Z."/>
            <person name="Wang J."/>
            <person name="Guo Z."/>
            <person name="Wang J."/>
            <person name="Huang P."/>
            <person name="Yang R."/>
        </authorList>
    </citation>
    <scope>NUCLEOTIDE SEQUENCE</scope>
    <source>
        <strain evidence="1">91001</strain>
    </source>
</reference>
<accession>A0A3G5KZ31</accession>
<protein>
    <submittedName>
        <fullName evidence="1">Uncharacterized protein</fullName>
    </submittedName>
</protein>
<evidence type="ECO:0000313" key="2">
    <source>
        <dbReference type="EMBL" id="SQA49024.1"/>
    </source>
</evidence>
<dbReference type="RefSeq" id="WP_002224338.1">
    <property type="nucleotide sequence ID" value="NC_004836.1"/>
</dbReference>
<reference evidence="1 3" key="1">
    <citation type="journal article" date="2004" name="DNA Res.">
        <title>Complete genome sequence of Yersinia pestis strain 91001, an isolate avirulent to humans.</title>
        <authorList>
            <person name="Song Y."/>
            <person name="Tong Z."/>
            <person name="Wang J."/>
            <person name="Wang L."/>
            <person name="Guo Z."/>
            <person name="Han Y."/>
            <person name="Zhang J."/>
            <person name="Pei D."/>
            <person name="Zhou D."/>
            <person name="Qin H."/>
            <person name="Pang X."/>
            <person name="Han Y."/>
            <person name="Zhai J."/>
            <person name="Li M."/>
            <person name="Cui B."/>
            <person name="Qi Z."/>
            <person name="Jin L."/>
            <person name="Dai R."/>
            <person name="Chen F."/>
            <person name="Li S."/>
            <person name="Ye C."/>
            <person name="Du Z."/>
            <person name="Lin W."/>
            <person name="Wang J."/>
            <person name="Yu J."/>
            <person name="Yang H."/>
            <person name="Wang J."/>
            <person name="Huang P."/>
            <person name="Yang R."/>
        </authorList>
    </citation>
    <scope>NUCLEOTIDE SEQUENCE [LARGE SCALE GENOMIC DNA]</scope>
    <source>
        <strain evidence="1">91001</strain>
        <strain evidence="3">91001 / Biovar Mediaevalis</strain>
        <plasmid evidence="3">Plasmid pCD1</plasmid>
    </source>
</reference>
<name>A0A3G5KZ31_YERPE</name>
<dbReference type="Proteomes" id="UP000251879">
    <property type="component" value="Unassembled WGS sequence"/>
</dbReference>
<dbReference type="AlphaFoldDB" id="A0A3G5KZ31"/>
<evidence type="ECO:0000313" key="1">
    <source>
        <dbReference type="EMBL" id="AAS58601.1"/>
    </source>
</evidence>
<evidence type="ECO:0000313" key="3">
    <source>
        <dbReference type="Proteomes" id="UP000001019"/>
    </source>
</evidence>
<geneLocation type="plasmid" evidence="1 3">
    <name>pCD1</name>
</geneLocation>
<proteinExistence type="predicted"/>
<sequence length="154" mass="17704">MNLQNNLYSILEKVESLKNIKMLDKNNGEFTYIEGDYYFSDLTTDSLNIYEIKYLFTFENFDFFSNGKPNEVSVYKATNSFNSVCLGIKASLNSLDVERKELTVQFTYSMVFDASKGIPNFSNELETSMGLLRIAPKKLSNSFKDKGIEHNYVN</sequence>
<gene>
    <name evidence="1" type="ordered locus">YP_pCD91</name>
    <name evidence="2" type="ORF">NCTC5923_04253</name>
</gene>
<dbReference type="Proteomes" id="UP000001019">
    <property type="component" value="Plasmid pCD1"/>
</dbReference>
<reference evidence="2 4" key="3">
    <citation type="submission" date="2018-06" db="EMBL/GenBank/DDBJ databases">
        <authorList>
            <consortium name="Pathogen Informatics"/>
            <person name="Doyle S."/>
        </authorList>
    </citation>
    <scope>NUCLEOTIDE SEQUENCE [LARGE SCALE GENOMIC DNA]</scope>
    <source>
        <strain evidence="2 4">NCTC5923</strain>
    </source>
</reference>
<organism evidence="1 3">
    <name type="scientific">Yersinia pestis</name>
    <dbReference type="NCBI Taxonomy" id="632"/>
    <lineage>
        <taxon>Bacteria</taxon>
        <taxon>Pseudomonadati</taxon>
        <taxon>Pseudomonadota</taxon>
        <taxon>Gammaproteobacteria</taxon>
        <taxon>Enterobacterales</taxon>
        <taxon>Yersiniaceae</taxon>
        <taxon>Yersinia</taxon>
    </lineage>
</organism>